<dbReference type="Proteomes" id="UP000593573">
    <property type="component" value="Unassembled WGS sequence"/>
</dbReference>
<name>A0A7J8URD7_9ROSI</name>
<gene>
    <name evidence="1" type="ORF">Goklo_020166</name>
</gene>
<comment type="caution">
    <text evidence="1">The sequence shown here is derived from an EMBL/GenBank/DDBJ whole genome shotgun (WGS) entry which is preliminary data.</text>
</comment>
<dbReference type="AlphaFoldDB" id="A0A7J8URD7"/>
<sequence length="19" mass="2189">MESTLNCFMMPQEEKLGEA</sequence>
<feature type="non-terminal residue" evidence="1">
    <location>
        <position position="19"/>
    </location>
</feature>
<dbReference type="EMBL" id="JABFAB010000007">
    <property type="protein sequence ID" value="MBA0652950.1"/>
    <property type="molecule type" value="Genomic_DNA"/>
</dbReference>
<accession>A0A7J8URD7</accession>
<evidence type="ECO:0000313" key="2">
    <source>
        <dbReference type="Proteomes" id="UP000593573"/>
    </source>
</evidence>
<organism evidence="1 2">
    <name type="scientific">Gossypium klotzschianum</name>
    <dbReference type="NCBI Taxonomy" id="34286"/>
    <lineage>
        <taxon>Eukaryota</taxon>
        <taxon>Viridiplantae</taxon>
        <taxon>Streptophyta</taxon>
        <taxon>Embryophyta</taxon>
        <taxon>Tracheophyta</taxon>
        <taxon>Spermatophyta</taxon>
        <taxon>Magnoliopsida</taxon>
        <taxon>eudicotyledons</taxon>
        <taxon>Gunneridae</taxon>
        <taxon>Pentapetalae</taxon>
        <taxon>rosids</taxon>
        <taxon>malvids</taxon>
        <taxon>Malvales</taxon>
        <taxon>Malvaceae</taxon>
        <taxon>Malvoideae</taxon>
        <taxon>Gossypium</taxon>
    </lineage>
</organism>
<reference evidence="1 2" key="1">
    <citation type="journal article" date="2019" name="Genome Biol. Evol.">
        <title>Insights into the evolution of the New World diploid cottons (Gossypium, subgenus Houzingenia) based on genome sequencing.</title>
        <authorList>
            <person name="Grover C.E."/>
            <person name="Arick M.A. 2nd"/>
            <person name="Thrash A."/>
            <person name="Conover J.L."/>
            <person name="Sanders W.S."/>
            <person name="Peterson D.G."/>
            <person name="Frelichowski J.E."/>
            <person name="Scheffler J.A."/>
            <person name="Scheffler B.E."/>
            <person name="Wendel J.F."/>
        </authorList>
    </citation>
    <scope>NUCLEOTIDE SEQUENCE [LARGE SCALE GENOMIC DNA]</scope>
    <source>
        <strain evidence="1">57</strain>
        <tissue evidence="1">Leaf</tissue>
    </source>
</reference>
<proteinExistence type="predicted"/>
<protein>
    <submittedName>
        <fullName evidence="1">Uncharacterized protein</fullName>
    </submittedName>
</protein>
<evidence type="ECO:0000313" key="1">
    <source>
        <dbReference type="EMBL" id="MBA0652950.1"/>
    </source>
</evidence>
<keyword evidence="2" id="KW-1185">Reference proteome</keyword>